<evidence type="ECO:0000256" key="2">
    <source>
        <dbReference type="SAM" id="MobiDB-lite"/>
    </source>
</evidence>
<feature type="signal peptide" evidence="3">
    <location>
        <begin position="1"/>
        <end position="18"/>
    </location>
</feature>
<organism evidence="4 5">
    <name type="scientific">Batrachochytrium salamandrivorans</name>
    <dbReference type="NCBI Taxonomy" id="1357716"/>
    <lineage>
        <taxon>Eukaryota</taxon>
        <taxon>Fungi</taxon>
        <taxon>Fungi incertae sedis</taxon>
        <taxon>Chytridiomycota</taxon>
        <taxon>Chytridiomycota incertae sedis</taxon>
        <taxon>Chytridiomycetes</taxon>
        <taxon>Rhizophydiales</taxon>
        <taxon>Rhizophydiales incertae sedis</taxon>
        <taxon>Batrachochytrium</taxon>
    </lineage>
</organism>
<proteinExistence type="predicted"/>
<feature type="region of interest" description="Disordered" evidence="2">
    <location>
        <begin position="42"/>
        <end position="63"/>
    </location>
</feature>
<dbReference type="EMBL" id="JAFCIX010000311">
    <property type="protein sequence ID" value="KAH6595302.1"/>
    <property type="molecule type" value="Genomic_DNA"/>
</dbReference>
<feature type="region of interest" description="Disordered" evidence="2">
    <location>
        <begin position="344"/>
        <end position="392"/>
    </location>
</feature>
<feature type="chain" id="PRO_5046538133" evidence="3">
    <location>
        <begin position="19"/>
        <end position="392"/>
    </location>
</feature>
<protein>
    <submittedName>
        <fullName evidence="4">Uncharacterized protein</fullName>
    </submittedName>
</protein>
<reference evidence="4 5" key="1">
    <citation type="submission" date="2021-02" db="EMBL/GenBank/DDBJ databases">
        <title>Variation within the Batrachochytrium salamandrivorans European outbreak.</title>
        <authorList>
            <person name="Kelly M."/>
            <person name="Pasmans F."/>
            <person name="Shea T.P."/>
            <person name="Munoz J.F."/>
            <person name="Carranza S."/>
            <person name="Cuomo C.A."/>
            <person name="Martel A."/>
        </authorList>
    </citation>
    <scope>NUCLEOTIDE SEQUENCE [LARGE SCALE GENOMIC DNA]</scope>
    <source>
        <strain evidence="4 5">AMFP18/2</strain>
    </source>
</reference>
<evidence type="ECO:0000313" key="4">
    <source>
        <dbReference type="EMBL" id="KAH6595302.1"/>
    </source>
</evidence>
<comment type="caution">
    <text evidence="4">The sequence shown here is derived from an EMBL/GenBank/DDBJ whole genome shotgun (WGS) entry which is preliminary data.</text>
</comment>
<keyword evidence="5" id="KW-1185">Reference proteome</keyword>
<dbReference type="Gene3D" id="1.20.1270.60">
    <property type="entry name" value="Arfaptin homology (AH) domain/BAR domain"/>
    <property type="match status" value="1"/>
</dbReference>
<keyword evidence="3" id="KW-0732">Signal</keyword>
<evidence type="ECO:0000256" key="3">
    <source>
        <dbReference type="SAM" id="SignalP"/>
    </source>
</evidence>
<sequence>MRLSTGIILSILSANVFAIEHPNGAHPGSLLARRAVVADADSPFLQKRNNGEDKEDQRNKRNKPNQKYLFLILTLAKSRMSTQRIPLIVYKSYKPGDNTQEGPANFPEYVLTQDRGAKGARKKVHTGIASNQGGSSFMDTPEDSSSQVLGRIRKELSRAKLQVRLFASRQQASDASDKAWLYFGGQRCGEIRRNVRSMLNYAAKVSQSHKALYKDPVKSPFILELLSSTSDELKKEYKSLQDEVRKSIKDHVSDIMHAVKSIIDDPKKLISWLENMMSSADSFYVSISNMRAKYSRLLEELRMSGSGHLEKLDAHMTILTMYKTNLSDRMEIIKKLIEETIKPQTRRTRQSLYPSTLDSKGRSEIGSKPSDDVASGSAPSEDGVVYDLISVD</sequence>
<name>A0ABQ8FBC4_9FUNG</name>
<evidence type="ECO:0000256" key="1">
    <source>
        <dbReference type="SAM" id="Coils"/>
    </source>
</evidence>
<feature type="compositionally biased region" description="Basic and acidic residues" evidence="2">
    <location>
        <begin position="49"/>
        <end position="59"/>
    </location>
</feature>
<gene>
    <name evidence="4" type="ORF">BASA50_005946</name>
</gene>
<feature type="compositionally biased region" description="Basic and acidic residues" evidence="2">
    <location>
        <begin position="359"/>
        <end position="371"/>
    </location>
</feature>
<accession>A0ABQ8FBC4</accession>
<evidence type="ECO:0000313" key="5">
    <source>
        <dbReference type="Proteomes" id="UP001648503"/>
    </source>
</evidence>
<dbReference type="Proteomes" id="UP001648503">
    <property type="component" value="Unassembled WGS sequence"/>
</dbReference>
<feature type="coiled-coil region" evidence="1">
    <location>
        <begin position="223"/>
        <end position="250"/>
    </location>
</feature>
<dbReference type="InterPro" id="IPR027267">
    <property type="entry name" value="AH/BAR_dom_sf"/>
</dbReference>
<keyword evidence="1" id="KW-0175">Coiled coil</keyword>